<dbReference type="PROSITE" id="PS50893">
    <property type="entry name" value="ABC_TRANSPORTER_2"/>
    <property type="match status" value="1"/>
</dbReference>
<dbReference type="InterPro" id="IPR027417">
    <property type="entry name" value="P-loop_NTPase"/>
</dbReference>
<proteinExistence type="inferred from homology"/>
<evidence type="ECO:0000256" key="3">
    <source>
        <dbReference type="ARBA" id="ARBA00022741"/>
    </source>
</evidence>
<keyword evidence="3" id="KW-0547">Nucleotide-binding</keyword>
<dbReference type="STRING" id="134849.SAMN05443668_103381"/>
<dbReference type="EMBL" id="FRCS01000003">
    <property type="protein sequence ID" value="SHN16729.1"/>
    <property type="molecule type" value="Genomic_DNA"/>
</dbReference>
<protein>
    <submittedName>
        <fullName evidence="7">Amino acid/amide ABC transporter ATP-binding protein 2, HAAT family</fullName>
    </submittedName>
</protein>
<keyword evidence="4 7" id="KW-0067">ATP-binding</keyword>
<dbReference type="Pfam" id="PF00005">
    <property type="entry name" value="ABC_tran"/>
    <property type="match status" value="1"/>
</dbReference>
<reference evidence="7 8" key="1">
    <citation type="submission" date="2016-11" db="EMBL/GenBank/DDBJ databases">
        <authorList>
            <person name="Jaros S."/>
            <person name="Januszkiewicz K."/>
            <person name="Wedrychowicz H."/>
        </authorList>
    </citation>
    <scope>NUCLEOTIDE SEQUENCE [LARGE SCALE GENOMIC DNA]</scope>
    <source>
        <strain evidence="7 8">DSM 46144</strain>
    </source>
</reference>
<dbReference type="InterPro" id="IPR052156">
    <property type="entry name" value="BCAA_Transport_ATP-bd_LivF"/>
</dbReference>
<evidence type="ECO:0000256" key="2">
    <source>
        <dbReference type="ARBA" id="ARBA00022448"/>
    </source>
</evidence>
<evidence type="ECO:0000256" key="4">
    <source>
        <dbReference type="ARBA" id="ARBA00022840"/>
    </source>
</evidence>
<evidence type="ECO:0000259" key="6">
    <source>
        <dbReference type="PROSITE" id="PS50893"/>
    </source>
</evidence>
<dbReference type="AlphaFoldDB" id="A0A1M7PIF2"/>
<evidence type="ECO:0000313" key="8">
    <source>
        <dbReference type="Proteomes" id="UP000184440"/>
    </source>
</evidence>
<keyword evidence="8" id="KW-1185">Reference proteome</keyword>
<dbReference type="RefSeq" id="WP_073256270.1">
    <property type="nucleotide sequence ID" value="NZ_FRCS01000003.1"/>
</dbReference>
<sequence>MTDPLLTVDAVEVRYGAALALAGLSLTVAEGSVLAVVGPNGAGKSSLARVLGGLVRPTAGTIRFAGRDVTGWGAHRARQAGLVHLPEGRGVFTGLTVAENLRMAAAIVPRSERADAVGRAYTLFPVLAERRRQLAGSLSGGEQQMISLARGLIVSPRVLVADEMSLGLAPKMVDVVFEGLSEARGAGVTIVLIEQYVHRALAFADHCVVLHRGAAAWSGPVAEATDDVLARFLGTSAA</sequence>
<dbReference type="GO" id="GO:0015807">
    <property type="term" value="P:L-amino acid transport"/>
    <property type="evidence" value="ECO:0007669"/>
    <property type="project" value="TreeGrafter"/>
</dbReference>
<dbReference type="GO" id="GO:0005524">
    <property type="term" value="F:ATP binding"/>
    <property type="evidence" value="ECO:0007669"/>
    <property type="project" value="UniProtKB-KW"/>
</dbReference>
<accession>A0A1M7PIF2</accession>
<dbReference type="SUPFAM" id="SSF52540">
    <property type="entry name" value="P-loop containing nucleoside triphosphate hydrolases"/>
    <property type="match status" value="1"/>
</dbReference>
<dbReference type="Proteomes" id="UP000184440">
    <property type="component" value="Unassembled WGS sequence"/>
</dbReference>
<dbReference type="InterPro" id="IPR017871">
    <property type="entry name" value="ABC_transporter-like_CS"/>
</dbReference>
<comment type="similarity">
    <text evidence="1">Belongs to the ABC transporter superfamily.</text>
</comment>
<evidence type="ECO:0000256" key="5">
    <source>
        <dbReference type="ARBA" id="ARBA00022970"/>
    </source>
</evidence>
<dbReference type="PANTHER" id="PTHR43820:SF4">
    <property type="entry name" value="HIGH-AFFINITY BRANCHED-CHAIN AMINO ACID TRANSPORT ATP-BINDING PROTEIN LIVF"/>
    <property type="match status" value="1"/>
</dbReference>
<dbReference type="GO" id="GO:0015658">
    <property type="term" value="F:branched-chain amino acid transmembrane transporter activity"/>
    <property type="evidence" value="ECO:0007669"/>
    <property type="project" value="TreeGrafter"/>
</dbReference>
<keyword evidence="2" id="KW-0813">Transport</keyword>
<dbReference type="PANTHER" id="PTHR43820">
    <property type="entry name" value="HIGH-AFFINITY BRANCHED-CHAIN AMINO ACID TRANSPORT ATP-BINDING PROTEIN LIVF"/>
    <property type="match status" value="1"/>
</dbReference>
<keyword evidence="5" id="KW-0029">Amino-acid transport</keyword>
<evidence type="ECO:0000256" key="1">
    <source>
        <dbReference type="ARBA" id="ARBA00005417"/>
    </source>
</evidence>
<organism evidence="7 8">
    <name type="scientific">Cryptosporangium aurantiacum</name>
    <dbReference type="NCBI Taxonomy" id="134849"/>
    <lineage>
        <taxon>Bacteria</taxon>
        <taxon>Bacillati</taxon>
        <taxon>Actinomycetota</taxon>
        <taxon>Actinomycetes</taxon>
        <taxon>Cryptosporangiales</taxon>
        <taxon>Cryptosporangiaceae</taxon>
        <taxon>Cryptosporangium</taxon>
    </lineage>
</organism>
<dbReference type="GO" id="GO:0016887">
    <property type="term" value="F:ATP hydrolysis activity"/>
    <property type="evidence" value="ECO:0007669"/>
    <property type="project" value="InterPro"/>
</dbReference>
<evidence type="ECO:0000313" key="7">
    <source>
        <dbReference type="EMBL" id="SHN16729.1"/>
    </source>
</evidence>
<dbReference type="Gene3D" id="3.40.50.300">
    <property type="entry name" value="P-loop containing nucleotide triphosphate hydrolases"/>
    <property type="match status" value="1"/>
</dbReference>
<dbReference type="CDD" id="cd03224">
    <property type="entry name" value="ABC_TM1139_LivF_branched"/>
    <property type="match status" value="1"/>
</dbReference>
<dbReference type="SMART" id="SM00382">
    <property type="entry name" value="AAA"/>
    <property type="match status" value="1"/>
</dbReference>
<dbReference type="PROSITE" id="PS00211">
    <property type="entry name" value="ABC_TRANSPORTER_1"/>
    <property type="match status" value="1"/>
</dbReference>
<feature type="domain" description="ABC transporter" evidence="6">
    <location>
        <begin position="5"/>
        <end position="237"/>
    </location>
</feature>
<dbReference type="InterPro" id="IPR003593">
    <property type="entry name" value="AAA+_ATPase"/>
</dbReference>
<dbReference type="InterPro" id="IPR003439">
    <property type="entry name" value="ABC_transporter-like_ATP-bd"/>
</dbReference>
<name>A0A1M7PIF2_9ACTN</name>
<gene>
    <name evidence="7" type="ORF">SAMN05443668_103381</name>
</gene>